<dbReference type="SUPFAM" id="SSF81606">
    <property type="entry name" value="PP2C-like"/>
    <property type="match status" value="1"/>
</dbReference>
<dbReference type="GO" id="GO:0004722">
    <property type="term" value="F:protein serine/threonine phosphatase activity"/>
    <property type="evidence" value="ECO:0007669"/>
    <property type="project" value="UniProtKB-EC"/>
</dbReference>
<evidence type="ECO:0000256" key="8">
    <source>
        <dbReference type="ARBA" id="ARBA00023211"/>
    </source>
</evidence>
<dbReference type="InterPro" id="IPR015655">
    <property type="entry name" value="PP2C"/>
</dbReference>
<evidence type="ECO:0000256" key="4">
    <source>
        <dbReference type="ARBA" id="ARBA00022723"/>
    </source>
</evidence>
<dbReference type="AlphaFoldDB" id="A0A507EB64"/>
<dbReference type="EMBL" id="QEAQ01000008">
    <property type="protein sequence ID" value="TPX61323.1"/>
    <property type="molecule type" value="Genomic_DNA"/>
</dbReference>
<evidence type="ECO:0000256" key="2">
    <source>
        <dbReference type="ARBA" id="ARBA00006702"/>
    </source>
</evidence>
<keyword evidence="6" id="KW-0460">Magnesium</keyword>
<evidence type="ECO:0000313" key="11">
    <source>
        <dbReference type="EMBL" id="TPX61323.1"/>
    </source>
</evidence>
<evidence type="ECO:0000256" key="9">
    <source>
        <dbReference type="RuleBase" id="RU003465"/>
    </source>
</evidence>
<dbReference type="SMART" id="SM00331">
    <property type="entry name" value="PP2C_SIG"/>
    <property type="match status" value="1"/>
</dbReference>
<comment type="caution">
    <text evidence="11">The sequence shown here is derived from an EMBL/GenBank/DDBJ whole genome shotgun (WGS) entry which is preliminary data.</text>
</comment>
<accession>A0A507EB64</accession>
<reference evidence="11 12" key="1">
    <citation type="journal article" date="2019" name="Sci. Rep.">
        <title>Comparative genomics of chytrid fungi reveal insights into the obligate biotrophic and pathogenic lifestyle of Synchytrium endobioticum.</title>
        <authorList>
            <person name="van de Vossenberg B.T.L.H."/>
            <person name="Warris S."/>
            <person name="Nguyen H.D.T."/>
            <person name="van Gent-Pelzer M.P.E."/>
            <person name="Joly D.L."/>
            <person name="van de Geest H.C."/>
            <person name="Bonants P.J.M."/>
            <person name="Smith D.S."/>
            <person name="Levesque C.A."/>
            <person name="van der Lee T.A.J."/>
        </authorList>
    </citation>
    <scope>NUCLEOTIDE SEQUENCE [LARGE SCALE GENOMIC DNA]</scope>
    <source>
        <strain evidence="11 12">CBS 809.83</strain>
    </source>
</reference>
<evidence type="ECO:0000256" key="1">
    <source>
        <dbReference type="ARBA" id="ARBA00001936"/>
    </source>
</evidence>
<keyword evidence="5 9" id="KW-0378">Hydrolase</keyword>
<evidence type="ECO:0000256" key="5">
    <source>
        <dbReference type="ARBA" id="ARBA00022801"/>
    </source>
</evidence>
<dbReference type="InterPro" id="IPR000222">
    <property type="entry name" value="PP2C_BS"/>
</dbReference>
<evidence type="ECO:0000313" key="12">
    <source>
        <dbReference type="Proteomes" id="UP000318582"/>
    </source>
</evidence>
<name>A0A507EB64_9FUNG</name>
<evidence type="ECO:0000256" key="3">
    <source>
        <dbReference type="ARBA" id="ARBA00013081"/>
    </source>
</evidence>
<keyword evidence="12" id="KW-1185">Reference proteome</keyword>
<dbReference type="PROSITE" id="PS01032">
    <property type="entry name" value="PPM_1"/>
    <property type="match status" value="1"/>
</dbReference>
<dbReference type="InterPro" id="IPR036457">
    <property type="entry name" value="PPM-type-like_dom_sf"/>
</dbReference>
<dbReference type="EC" id="3.1.3.16" evidence="3"/>
<dbReference type="PANTHER" id="PTHR13832">
    <property type="entry name" value="PROTEIN PHOSPHATASE 2C"/>
    <property type="match status" value="1"/>
</dbReference>
<protein>
    <recommendedName>
        <fullName evidence="3">protein-serine/threonine phosphatase</fullName>
        <ecNumber evidence="3">3.1.3.16</ecNumber>
    </recommendedName>
</protein>
<dbReference type="Pfam" id="PF00481">
    <property type="entry name" value="PP2C"/>
    <property type="match status" value="1"/>
</dbReference>
<dbReference type="InterPro" id="IPR001932">
    <property type="entry name" value="PPM-type_phosphatase-like_dom"/>
</dbReference>
<evidence type="ECO:0000259" key="10">
    <source>
        <dbReference type="PROSITE" id="PS51746"/>
    </source>
</evidence>
<keyword evidence="4" id="KW-0479">Metal-binding</keyword>
<comment type="similarity">
    <text evidence="2 9">Belongs to the PP2C family.</text>
</comment>
<keyword evidence="8" id="KW-0464">Manganese</keyword>
<dbReference type="Gene3D" id="3.60.40.10">
    <property type="entry name" value="PPM-type phosphatase domain"/>
    <property type="match status" value="1"/>
</dbReference>
<sequence>MLESIQKGVSRAQGARPYQEDHYALADEAFNKSGFALYCVFDGHGGGDASKHASMNVPKLVVNSDAFKKGDYERSLRDAFQEEDHLLAAEFKGQSRGGSTATVVLIAQQTMFIANVGDSTAALAIKDESGRYKALRLSKEHKVDDAAEAARLKDADAVVKKDRVIGPGHAINMTRALGDFDFKLPENGASADWISPVPFMSKIDLTPQADFAIIASDGLWNHFTEEQLVPMIGELLSKGDTPQQICENFTTKLGKTPGSDNITFMLLHFTWGKDGQNGTKE</sequence>
<dbReference type="PROSITE" id="PS51746">
    <property type="entry name" value="PPM_2"/>
    <property type="match status" value="1"/>
</dbReference>
<evidence type="ECO:0000256" key="7">
    <source>
        <dbReference type="ARBA" id="ARBA00022912"/>
    </source>
</evidence>
<evidence type="ECO:0000256" key="6">
    <source>
        <dbReference type="ARBA" id="ARBA00022842"/>
    </source>
</evidence>
<keyword evidence="7 9" id="KW-0904">Protein phosphatase</keyword>
<dbReference type="STRING" id="109895.A0A507EB64"/>
<proteinExistence type="inferred from homology"/>
<dbReference type="SMART" id="SM00332">
    <property type="entry name" value="PP2Cc"/>
    <property type="match status" value="1"/>
</dbReference>
<comment type="cofactor">
    <cofactor evidence="1">
        <name>Mn(2+)</name>
        <dbReference type="ChEBI" id="CHEBI:29035"/>
    </cofactor>
</comment>
<dbReference type="PANTHER" id="PTHR13832:SF803">
    <property type="entry name" value="PROTEIN PHOSPHATASE 1G"/>
    <property type="match status" value="1"/>
</dbReference>
<gene>
    <name evidence="11" type="ORF">PhCBS80983_g01178</name>
</gene>
<feature type="domain" description="PPM-type phosphatase" evidence="10">
    <location>
        <begin position="6"/>
        <end position="269"/>
    </location>
</feature>
<dbReference type="GO" id="GO:0046872">
    <property type="term" value="F:metal ion binding"/>
    <property type="evidence" value="ECO:0007669"/>
    <property type="project" value="UniProtKB-KW"/>
</dbReference>
<organism evidence="11 12">
    <name type="scientific">Powellomyces hirtus</name>
    <dbReference type="NCBI Taxonomy" id="109895"/>
    <lineage>
        <taxon>Eukaryota</taxon>
        <taxon>Fungi</taxon>
        <taxon>Fungi incertae sedis</taxon>
        <taxon>Chytridiomycota</taxon>
        <taxon>Chytridiomycota incertae sedis</taxon>
        <taxon>Chytridiomycetes</taxon>
        <taxon>Spizellomycetales</taxon>
        <taxon>Powellomycetaceae</taxon>
        <taxon>Powellomyces</taxon>
    </lineage>
</organism>
<dbReference type="Proteomes" id="UP000318582">
    <property type="component" value="Unassembled WGS sequence"/>
</dbReference>
<dbReference type="CDD" id="cd00143">
    <property type="entry name" value="PP2Cc"/>
    <property type="match status" value="1"/>
</dbReference>